<organism evidence="3 4">
    <name type="scientific">Sphingomonas limnosediminicola</name>
    <dbReference type="NCBI Taxonomy" id="940133"/>
    <lineage>
        <taxon>Bacteria</taxon>
        <taxon>Pseudomonadati</taxon>
        <taxon>Pseudomonadota</taxon>
        <taxon>Alphaproteobacteria</taxon>
        <taxon>Sphingomonadales</taxon>
        <taxon>Sphingomonadaceae</taxon>
        <taxon>Sphingomonas</taxon>
    </lineage>
</organism>
<dbReference type="Gene3D" id="1.25.40.10">
    <property type="entry name" value="Tetratricopeptide repeat domain"/>
    <property type="match status" value="2"/>
</dbReference>
<evidence type="ECO:0000259" key="2">
    <source>
        <dbReference type="PROSITE" id="PS51724"/>
    </source>
</evidence>
<sequence>MSGCAAPSSHVSSASFGGKTNGEVGLAVRALAALSANNVPAAIDFAERAVQKTPDDAGFRALLGSAYFAGGRFKSAEQAYKDSLSIYSNQPQVVLKLALVEIALGKSNEALGFLEAGRGVLDPADYGLAVALAGRPNDAIQVLEPAARRSDADARVRQNLALAYAFAGDWTNARTVASQDVPADQLDTRIHQWMQMATPGKESTAVASLVGVTPAAIDPGQPTRLALNKTNSDTRMASAVPVAPAPAPAPVPQEQFAAAISAPAPVEAAPAAVAPVEMAQAAPPPAAEPFAYVSPKSKKTPALKSEKVKQASALPKKPGQVQTASLRRGNSRAVVQLGSYSNSKSVLTAWNAAARRYRSLQEYAPVSARFSSQRGTFYRLSVQGFGSVNEAAALCSSLRRSGGSCFVRYVAGDAPVEIASR</sequence>
<dbReference type="EMBL" id="BAABBM010000001">
    <property type="protein sequence ID" value="GAA3885906.1"/>
    <property type="molecule type" value="Genomic_DNA"/>
</dbReference>
<reference evidence="4" key="1">
    <citation type="journal article" date="2019" name="Int. J. Syst. Evol. Microbiol.">
        <title>The Global Catalogue of Microorganisms (GCM) 10K type strain sequencing project: providing services to taxonomists for standard genome sequencing and annotation.</title>
        <authorList>
            <consortium name="The Broad Institute Genomics Platform"/>
            <consortium name="The Broad Institute Genome Sequencing Center for Infectious Disease"/>
            <person name="Wu L."/>
            <person name="Ma J."/>
        </authorList>
    </citation>
    <scope>NUCLEOTIDE SEQUENCE [LARGE SCALE GENOMIC DNA]</scope>
    <source>
        <strain evidence="4">JCM 17543</strain>
    </source>
</reference>
<dbReference type="Pfam" id="PF05036">
    <property type="entry name" value="SPOR"/>
    <property type="match status" value="1"/>
</dbReference>
<dbReference type="InterPro" id="IPR036680">
    <property type="entry name" value="SPOR-like_sf"/>
</dbReference>
<gene>
    <name evidence="3" type="ORF">GCM10022276_01220</name>
</gene>
<dbReference type="Gene3D" id="3.30.70.1070">
    <property type="entry name" value="Sporulation related repeat"/>
    <property type="match status" value="1"/>
</dbReference>
<dbReference type="InterPro" id="IPR007730">
    <property type="entry name" value="SPOR-like_dom"/>
</dbReference>
<evidence type="ECO:0000256" key="1">
    <source>
        <dbReference type="SAM" id="MobiDB-lite"/>
    </source>
</evidence>
<feature type="domain" description="SPOR" evidence="2">
    <location>
        <begin position="327"/>
        <end position="411"/>
    </location>
</feature>
<protein>
    <recommendedName>
        <fullName evidence="2">SPOR domain-containing protein</fullName>
    </recommendedName>
</protein>
<name>A0ABP7KS50_9SPHN</name>
<dbReference type="SUPFAM" id="SSF110997">
    <property type="entry name" value="Sporulation related repeat"/>
    <property type="match status" value="1"/>
</dbReference>
<evidence type="ECO:0000313" key="3">
    <source>
        <dbReference type="EMBL" id="GAA3885906.1"/>
    </source>
</evidence>
<feature type="region of interest" description="Disordered" evidence="1">
    <location>
        <begin position="298"/>
        <end position="327"/>
    </location>
</feature>
<dbReference type="Pfam" id="PF13432">
    <property type="entry name" value="TPR_16"/>
    <property type="match status" value="1"/>
</dbReference>
<dbReference type="Proteomes" id="UP001500827">
    <property type="component" value="Unassembled WGS sequence"/>
</dbReference>
<proteinExistence type="predicted"/>
<dbReference type="PROSITE" id="PS51724">
    <property type="entry name" value="SPOR"/>
    <property type="match status" value="1"/>
</dbReference>
<accession>A0ABP7KS50</accession>
<dbReference type="InterPro" id="IPR011990">
    <property type="entry name" value="TPR-like_helical_dom_sf"/>
</dbReference>
<dbReference type="SUPFAM" id="SSF48452">
    <property type="entry name" value="TPR-like"/>
    <property type="match status" value="1"/>
</dbReference>
<dbReference type="InterPro" id="IPR019734">
    <property type="entry name" value="TPR_rpt"/>
</dbReference>
<dbReference type="RefSeq" id="WP_344697758.1">
    <property type="nucleotide sequence ID" value="NZ_BAABBM010000001.1"/>
</dbReference>
<comment type="caution">
    <text evidence="3">The sequence shown here is derived from an EMBL/GenBank/DDBJ whole genome shotgun (WGS) entry which is preliminary data.</text>
</comment>
<keyword evidence="4" id="KW-1185">Reference proteome</keyword>
<dbReference type="SMART" id="SM00028">
    <property type="entry name" value="TPR"/>
    <property type="match status" value="2"/>
</dbReference>
<evidence type="ECO:0000313" key="4">
    <source>
        <dbReference type="Proteomes" id="UP001500827"/>
    </source>
</evidence>